<dbReference type="Proteomes" id="UP000036681">
    <property type="component" value="Unplaced"/>
</dbReference>
<sequence length="62" mass="6872">MAQVLLATIRSDKWSFQFESLQNGGHYVAVSQGPFIPIKYGTAIVEGDKEKVCLGKGFFIYS</sequence>
<dbReference type="SUPFAM" id="SSF89837">
    <property type="entry name" value="Doublecortin (DC)"/>
    <property type="match status" value="1"/>
</dbReference>
<dbReference type="GO" id="GO:0035556">
    <property type="term" value="P:intracellular signal transduction"/>
    <property type="evidence" value="ECO:0007669"/>
    <property type="project" value="InterPro"/>
</dbReference>
<proteinExistence type="predicted"/>
<dbReference type="WBParaSite" id="ALUE_0000200501-mRNA-1">
    <property type="protein sequence ID" value="ALUE_0000200501-mRNA-1"/>
    <property type="gene ID" value="ALUE_0000200501"/>
</dbReference>
<name>A0A0M3HKG0_ASCLU</name>
<protein>
    <submittedName>
        <fullName evidence="2">SPRY domain-containing protein</fullName>
    </submittedName>
</protein>
<dbReference type="InterPro" id="IPR036572">
    <property type="entry name" value="Doublecortin_dom_sf"/>
</dbReference>
<accession>A0A0M3HKG0</accession>
<dbReference type="Gene3D" id="3.10.20.230">
    <property type="entry name" value="Doublecortin domain"/>
    <property type="match status" value="1"/>
</dbReference>
<evidence type="ECO:0000313" key="1">
    <source>
        <dbReference type="Proteomes" id="UP000036681"/>
    </source>
</evidence>
<organism evidence="1 2">
    <name type="scientific">Ascaris lumbricoides</name>
    <name type="common">Giant roundworm</name>
    <dbReference type="NCBI Taxonomy" id="6252"/>
    <lineage>
        <taxon>Eukaryota</taxon>
        <taxon>Metazoa</taxon>
        <taxon>Ecdysozoa</taxon>
        <taxon>Nematoda</taxon>
        <taxon>Chromadorea</taxon>
        <taxon>Rhabditida</taxon>
        <taxon>Spirurina</taxon>
        <taxon>Ascaridomorpha</taxon>
        <taxon>Ascaridoidea</taxon>
        <taxon>Ascarididae</taxon>
        <taxon>Ascaris</taxon>
    </lineage>
</organism>
<evidence type="ECO:0000313" key="2">
    <source>
        <dbReference type="WBParaSite" id="ALUE_0000200501-mRNA-1"/>
    </source>
</evidence>
<keyword evidence="1" id="KW-1185">Reference proteome</keyword>
<reference evidence="2" key="1">
    <citation type="submission" date="2017-02" db="UniProtKB">
        <authorList>
            <consortium name="WormBaseParasite"/>
        </authorList>
    </citation>
    <scope>IDENTIFICATION</scope>
</reference>
<dbReference type="AlphaFoldDB" id="A0A0M3HKG0"/>